<sequence length="400" mass="45459">MTAAAFAPTDLARLYTDPNYEPTLDEWNWLVHKGGAAYKSELSARTVFESELFGMNTYILMSMMEDYLRVPDRIRKITEKHTATELVRKELSIGTKKNFINLAAMPLHYMTGREIFVDLGENSLEQGLDDQLTVLRFWREATIAMREDDVLFNMDAEPADSSRVVNSSTLESIRTKLHPVDDAMRLKLRKLGARLTGYMFLENCDARTAVCDTGPYHLGDGTFLFLRELCADKYGEFPWLDGIREGLAHHQFVLAYRLPDSVKMDNNVWGTAWFDPSNYLDEVIDARVFVSDENGLRPLHGDEVDAVEKSVRGAHRALYSRFADTDPEQRNLYATQMYSWKLKSWARVAGCYDDIDWAITPRIVDSYDKFSDPAVALGLIGGIFVPPDRDSCFRPIGVGA</sequence>
<protein>
    <submittedName>
        <fullName evidence="1">Uncharacterized protein</fullName>
    </submittedName>
</protein>
<evidence type="ECO:0000313" key="2">
    <source>
        <dbReference type="Proteomes" id="UP000198327"/>
    </source>
</evidence>
<proteinExistence type="predicted"/>
<dbReference type="RefSeq" id="WP_089243135.1">
    <property type="nucleotide sequence ID" value="NZ_FZOW01000002.1"/>
</dbReference>
<dbReference type="Proteomes" id="UP000198327">
    <property type="component" value="Unassembled WGS sequence"/>
</dbReference>
<evidence type="ECO:0000313" key="1">
    <source>
        <dbReference type="EMBL" id="SNS35959.1"/>
    </source>
</evidence>
<dbReference type="EMBL" id="FZOW01000002">
    <property type="protein sequence ID" value="SNS35959.1"/>
    <property type="molecule type" value="Genomic_DNA"/>
</dbReference>
<keyword evidence="2" id="KW-1185">Reference proteome</keyword>
<name>A0A239DUQ3_9NOCA</name>
<gene>
    <name evidence="1" type="ORF">SAMN05421642_10241</name>
</gene>
<dbReference type="AlphaFoldDB" id="A0A239DUQ3"/>
<accession>A0A239DUQ3</accession>
<organism evidence="1 2">
    <name type="scientific">Rhodococcoides kyotonense</name>
    <dbReference type="NCBI Taxonomy" id="398843"/>
    <lineage>
        <taxon>Bacteria</taxon>
        <taxon>Bacillati</taxon>
        <taxon>Actinomycetota</taxon>
        <taxon>Actinomycetes</taxon>
        <taxon>Mycobacteriales</taxon>
        <taxon>Nocardiaceae</taxon>
        <taxon>Rhodococcoides</taxon>
    </lineage>
</organism>
<dbReference type="OrthoDB" id="3559921at2"/>
<reference evidence="2" key="1">
    <citation type="submission" date="2017-06" db="EMBL/GenBank/DDBJ databases">
        <authorList>
            <person name="Varghese N."/>
            <person name="Submissions S."/>
        </authorList>
    </citation>
    <scope>NUCLEOTIDE SEQUENCE [LARGE SCALE GENOMIC DNA]</scope>
    <source>
        <strain evidence="2">JCM 23211</strain>
    </source>
</reference>